<accession>A0A7C4UBY4</accession>
<evidence type="ECO:0000256" key="1">
    <source>
        <dbReference type="ARBA" id="ARBA00003640"/>
    </source>
</evidence>
<reference evidence="7" key="1">
    <citation type="journal article" date="2020" name="mSystems">
        <title>Genome- and Community-Level Interaction Insights into Carbon Utilization and Element Cycling Functions of Hydrothermarchaeota in Hydrothermal Sediment.</title>
        <authorList>
            <person name="Zhou Z."/>
            <person name="Liu Y."/>
            <person name="Xu W."/>
            <person name="Pan J."/>
            <person name="Luo Z.H."/>
            <person name="Li M."/>
        </authorList>
    </citation>
    <scope>NUCLEOTIDE SEQUENCE [LARGE SCALE GENOMIC DNA]</scope>
    <source>
        <strain evidence="7">SpSt-780</strain>
    </source>
</reference>
<evidence type="ECO:0000256" key="2">
    <source>
        <dbReference type="ARBA" id="ARBA00006896"/>
    </source>
</evidence>
<organism evidence="7">
    <name type="scientific">candidate division WOR-3 bacterium</name>
    <dbReference type="NCBI Taxonomy" id="2052148"/>
    <lineage>
        <taxon>Bacteria</taxon>
        <taxon>Bacteria division WOR-3</taxon>
    </lineage>
</organism>
<dbReference type="EMBL" id="DTHG01000025">
    <property type="protein sequence ID" value="HGW91312.1"/>
    <property type="molecule type" value="Genomic_DNA"/>
</dbReference>
<evidence type="ECO:0000256" key="4">
    <source>
        <dbReference type="ARBA" id="ARBA00022884"/>
    </source>
</evidence>
<keyword evidence="5" id="KW-0051">Antiviral defense</keyword>
<proteinExistence type="inferred from homology"/>
<dbReference type="NCBIfam" id="TIGR01870">
    <property type="entry name" value="cas_TM1810_Csm2"/>
    <property type="match status" value="1"/>
</dbReference>
<comment type="similarity">
    <text evidence="2">Belongs to the CRISPR-associated Csm2 family.</text>
</comment>
<gene>
    <name evidence="7" type="primary">csm2</name>
    <name evidence="7" type="ORF">ENV67_02070</name>
</gene>
<evidence type="ECO:0000313" key="7">
    <source>
        <dbReference type="EMBL" id="HGW91312.1"/>
    </source>
</evidence>
<evidence type="ECO:0000256" key="6">
    <source>
        <dbReference type="ARBA" id="ARBA00031723"/>
    </source>
</evidence>
<protein>
    <recommendedName>
        <fullName evidence="3">CRISPR system Cms protein Csm2</fullName>
    </recommendedName>
    <alternativeName>
        <fullName evidence="6">CRISPR type III A-associated protein Csm2</fullName>
    </alternativeName>
</protein>
<sequence length="141" mass="17004">MYYNKKEEERREFFHNISFRDKEGNLTKELLYEKAKKTAEYFEKSNLTTSQLRKFYNEVKSLEAKIEATEGNDDEKYKKNEALIYMLISKVNYSYNRDKSKVEALKDFIEEMVPKIKNLQDFKDFAKFFEAIVGFADLKRR</sequence>
<dbReference type="GO" id="GO:0003723">
    <property type="term" value="F:RNA binding"/>
    <property type="evidence" value="ECO:0007669"/>
    <property type="project" value="UniProtKB-KW"/>
</dbReference>
<evidence type="ECO:0000256" key="3">
    <source>
        <dbReference type="ARBA" id="ARBA00016118"/>
    </source>
</evidence>
<comment type="function">
    <text evidence="1">This subunit may be involved in monitoring complementarity of crRNA and target RNA.</text>
</comment>
<dbReference type="Pfam" id="PF03750">
    <property type="entry name" value="Csm2_III-A"/>
    <property type="match status" value="1"/>
</dbReference>
<dbReference type="GO" id="GO:0051607">
    <property type="term" value="P:defense response to virus"/>
    <property type="evidence" value="ECO:0007669"/>
    <property type="project" value="UniProtKB-KW"/>
</dbReference>
<keyword evidence="4" id="KW-0694">RNA-binding</keyword>
<comment type="caution">
    <text evidence="7">The sequence shown here is derived from an EMBL/GenBank/DDBJ whole genome shotgun (WGS) entry which is preliminary data.</text>
</comment>
<dbReference type="AlphaFoldDB" id="A0A7C4UBY4"/>
<evidence type="ECO:0000256" key="5">
    <source>
        <dbReference type="ARBA" id="ARBA00023118"/>
    </source>
</evidence>
<dbReference type="InterPro" id="IPR010149">
    <property type="entry name" value="CRISPR-assoc_prot_Csm2_III-A"/>
</dbReference>
<name>A0A7C4UBY4_UNCW3</name>